<evidence type="ECO:0000313" key="3">
    <source>
        <dbReference type="EMBL" id="KAE9616080.1"/>
    </source>
</evidence>
<protein>
    <submittedName>
        <fullName evidence="3">Putative transcription factor ssDNA-binding-TF family</fullName>
    </submittedName>
</protein>
<dbReference type="GO" id="GO:0006355">
    <property type="term" value="P:regulation of DNA-templated transcription"/>
    <property type="evidence" value="ECO:0007669"/>
    <property type="project" value="InterPro"/>
</dbReference>
<comment type="similarity">
    <text evidence="1">Belongs to the Whirly family.</text>
</comment>
<dbReference type="GO" id="GO:0003697">
    <property type="term" value="F:single-stranded DNA binding"/>
    <property type="evidence" value="ECO:0007669"/>
    <property type="project" value="InterPro"/>
</dbReference>
<keyword evidence="3" id="KW-0238">DNA-binding</keyword>
<organism evidence="3 4">
    <name type="scientific">Lupinus albus</name>
    <name type="common">White lupine</name>
    <name type="synonym">Lupinus termis</name>
    <dbReference type="NCBI Taxonomy" id="3870"/>
    <lineage>
        <taxon>Eukaryota</taxon>
        <taxon>Viridiplantae</taxon>
        <taxon>Streptophyta</taxon>
        <taxon>Embryophyta</taxon>
        <taxon>Tracheophyta</taxon>
        <taxon>Spermatophyta</taxon>
        <taxon>Magnoliopsida</taxon>
        <taxon>eudicotyledons</taxon>
        <taxon>Gunneridae</taxon>
        <taxon>Pentapetalae</taxon>
        <taxon>rosids</taxon>
        <taxon>fabids</taxon>
        <taxon>Fabales</taxon>
        <taxon>Fabaceae</taxon>
        <taxon>Papilionoideae</taxon>
        <taxon>50 kb inversion clade</taxon>
        <taxon>genistoids sensu lato</taxon>
        <taxon>core genistoids</taxon>
        <taxon>Genisteae</taxon>
        <taxon>Lupinus</taxon>
    </lineage>
</organism>
<sequence length="231" mass="25605">MLKLHRMLASSRSSFSLSKAISFNKPTLKHHYSTSSPAKGYNNSGRILAPYSVYKGKAAFSLTPALPTFTKLHSGSLVVDRRGSIMVTFMHAIGERKYNWENRQIFALSATEIGSLITMGPQDSCEFFHDPSMKSSNAGQVRKSLSIKPHANSNGYFMNLTVVNNQLNTKEFFSVPVTAAEFAVMKTACSFALPHIMGWDKMTHQQSTGGGTVGLQPKVVERQDFESEWDK</sequence>
<dbReference type="Pfam" id="PF08536">
    <property type="entry name" value="Whirly"/>
    <property type="match status" value="1"/>
</dbReference>
<evidence type="ECO:0000256" key="1">
    <source>
        <dbReference type="ARBA" id="ARBA00006061"/>
    </source>
</evidence>
<name>A0A6A4QQE8_LUPAL</name>
<dbReference type="Gene3D" id="2.30.31.10">
    <property type="entry name" value="Transcriptional Coactivator Pc4, Chain A"/>
    <property type="match status" value="1"/>
</dbReference>
<evidence type="ECO:0000313" key="4">
    <source>
        <dbReference type="Proteomes" id="UP000447434"/>
    </source>
</evidence>
<dbReference type="PANTHER" id="PTHR31745">
    <property type="entry name" value="SINGLE-STRANDED DNA-BINDING PROTEIN WHY2, MITOCHONDRIAL"/>
    <property type="match status" value="1"/>
</dbReference>
<comment type="caution">
    <text evidence="3">The sequence shown here is derived from an EMBL/GenBank/DDBJ whole genome shotgun (WGS) entry which is preliminary data.</text>
</comment>
<dbReference type="EMBL" id="WOCE01000004">
    <property type="protein sequence ID" value="KAE9616080.1"/>
    <property type="molecule type" value="Genomic_DNA"/>
</dbReference>
<accession>A0A6A4QQE8</accession>
<dbReference type="Proteomes" id="UP000447434">
    <property type="component" value="Chromosome 4"/>
</dbReference>
<proteinExistence type="inferred from homology"/>
<dbReference type="OrthoDB" id="511009at2759"/>
<dbReference type="InterPro" id="IPR013742">
    <property type="entry name" value="Whirly"/>
</dbReference>
<dbReference type="InterPro" id="IPR009044">
    <property type="entry name" value="ssDNA-bd_transcriptional_reg"/>
</dbReference>
<keyword evidence="4" id="KW-1185">Reference proteome</keyword>
<dbReference type="PANTHER" id="PTHR31745:SF1">
    <property type="entry name" value="SINGLE-STRANDED DNA-BINDING PROTEIN WHY2, MITOCHONDRIAL"/>
    <property type="match status" value="1"/>
</dbReference>
<gene>
    <name evidence="3" type="ORF">Lalb_Chr04g0261981</name>
</gene>
<reference evidence="4" key="1">
    <citation type="journal article" date="2020" name="Nat. Commun.">
        <title>Genome sequence of the cluster root forming white lupin.</title>
        <authorList>
            <person name="Hufnagel B."/>
            <person name="Marques A."/>
            <person name="Soriano A."/>
            <person name="Marques L."/>
            <person name="Divol F."/>
            <person name="Doumas P."/>
            <person name="Sallet E."/>
            <person name="Mancinotti D."/>
            <person name="Carrere S."/>
            <person name="Marande W."/>
            <person name="Arribat S."/>
            <person name="Keller J."/>
            <person name="Huneau C."/>
            <person name="Blein T."/>
            <person name="Aime D."/>
            <person name="Laguerre M."/>
            <person name="Taylor J."/>
            <person name="Schubert V."/>
            <person name="Nelson M."/>
            <person name="Geu-Flores F."/>
            <person name="Crespi M."/>
            <person name="Gallardo-Guerrero K."/>
            <person name="Delaux P.-M."/>
            <person name="Salse J."/>
            <person name="Berges H."/>
            <person name="Guyot R."/>
            <person name="Gouzy J."/>
            <person name="Peret B."/>
        </authorList>
    </citation>
    <scope>NUCLEOTIDE SEQUENCE [LARGE SCALE GENOMIC DNA]</scope>
    <source>
        <strain evidence="4">cv. Amiga</strain>
    </source>
</reference>
<keyword evidence="2" id="KW-0809">Transit peptide</keyword>
<dbReference type="GO" id="GO:0006952">
    <property type="term" value="P:defense response"/>
    <property type="evidence" value="ECO:0007669"/>
    <property type="project" value="InterPro"/>
</dbReference>
<evidence type="ECO:0000256" key="2">
    <source>
        <dbReference type="ARBA" id="ARBA00022946"/>
    </source>
</evidence>
<dbReference type="AlphaFoldDB" id="A0A6A4QQE8"/>
<dbReference type="SUPFAM" id="SSF54447">
    <property type="entry name" value="ssDNA-binding transcriptional regulator domain"/>
    <property type="match status" value="1"/>
</dbReference>